<dbReference type="Proteomes" id="UP001251524">
    <property type="component" value="Unassembled WGS sequence"/>
</dbReference>
<proteinExistence type="predicted"/>
<feature type="transmembrane region" description="Helical" evidence="1">
    <location>
        <begin position="55"/>
        <end position="74"/>
    </location>
</feature>
<gene>
    <name evidence="2" type="ORF">J2X06_000201</name>
</gene>
<protein>
    <submittedName>
        <fullName evidence="2">Membrane protein</fullName>
    </submittedName>
</protein>
<name>A0ABU1W601_9GAMM</name>
<reference evidence="2 3" key="1">
    <citation type="submission" date="2023-07" db="EMBL/GenBank/DDBJ databases">
        <title>Sorghum-associated microbial communities from plants grown in Nebraska, USA.</title>
        <authorList>
            <person name="Schachtman D."/>
        </authorList>
    </citation>
    <scope>NUCLEOTIDE SEQUENCE [LARGE SCALE GENOMIC DNA]</scope>
    <source>
        <strain evidence="2 3">BE198</strain>
    </source>
</reference>
<feature type="transmembrane region" description="Helical" evidence="1">
    <location>
        <begin position="6"/>
        <end position="24"/>
    </location>
</feature>
<evidence type="ECO:0000256" key="1">
    <source>
        <dbReference type="SAM" id="Phobius"/>
    </source>
</evidence>
<organism evidence="2 3">
    <name type="scientific">Lysobacter niastensis</name>
    <dbReference type="NCBI Taxonomy" id="380629"/>
    <lineage>
        <taxon>Bacteria</taxon>
        <taxon>Pseudomonadati</taxon>
        <taxon>Pseudomonadota</taxon>
        <taxon>Gammaproteobacteria</taxon>
        <taxon>Lysobacterales</taxon>
        <taxon>Lysobacteraceae</taxon>
        <taxon>Lysobacter</taxon>
    </lineage>
</organism>
<evidence type="ECO:0000313" key="2">
    <source>
        <dbReference type="EMBL" id="MDR7133017.1"/>
    </source>
</evidence>
<sequence length="160" mass="17935">MLGRFEPRWLAVLLCAMALLRAFATRERIWLFAAAGTALLALWATAFNASLPLKLYPALVNAAMLLLFGLSLRFPPSAVERLARLQEPDLPPEAVAYTRRVTQMWCGFFILNGGIAVITALWSSERVWALYNGLIAYVLMGTLFAGEWLVRERVKARRHG</sequence>
<dbReference type="EMBL" id="JAVDVY010000001">
    <property type="protein sequence ID" value="MDR7133017.1"/>
    <property type="molecule type" value="Genomic_DNA"/>
</dbReference>
<feature type="transmembrane region" description="Helical" evidence="1">
    <location>
        <begin position="128"/>
        <end position="150"/>
    </location>
</feature>
<keyword evidence="1" id="KW-0812">Transmembrane</keyword>
<keyword evidence="1" id="KW-0472">Membrane</keyword>
<evidence type="ECO:0000313" key="3">
    <source>
        <dbReference type="Proteomes" id="UP001251524"/>
    </source>
</evidence>
<accession>A0ABU1W601</accession>
<keyword evidence="1" id="KW-1133">Transmembrane helix</keyword>
<keyword evidence="3" id="KW-1185">Reference proteome</keyword>
<feature type="transmembrane region" description="Helical" evidence="1">
    <location>
        <begin position="29"/>
        <end position="49"/>
    </location>
</feature>
<feature type="transmembrane region" description="Helical" evidence="1">
    <location>
        <begin position="104"/>
        <end position="122"/>
    </location>
</feature>
<dbReference type="RefSeq" id="WP_310057103.1">
    <property type="nucleotide sequence ID" value="NZ_JAVDVY010000001.1"/>
</dbReference>
<comment type="caution">
    <text evidence="2">The sequence shown here is derived from an EMBL/GenBank/DDBJ whole genome shotgun (WGS) entry which is preliminary data.</text>
</comment>